<gene>
    <name evidence="1" type="ORF">LEL_07562</name>
</gene>
<comment type="caution">
    <text evidence="1">The sequence shown here is derived from an EMBL/GenBank/DDBJ whole genome shotgun (WGS) entry which is preliminary data.</text>
</comment>
<proteinExistence type="predicted"/>
<dbReference type="EMBL" id="AZHF01000005">
    <property type="protein sequence ID" value="OAA75574.1"/>
    <property type="molecule type" value="Genomic_DNA"/>
</dbReference>
<protein>
    <recommendedName>
        <fullName evidence="3">Tubby</fullName>
    </recommendedName>
</protein>
<dbReference type="Proteomes" id="UP000076881">
    <property type="component" value="Unassembled WGS sequence"/>
</dbReference>
<evidence type="ECO:0000313" key="1">
    <source>
        <dbReference type="EMBL" id="OAA75574.1"/>
    </source>
</evidence>
<reference evidence="1 2" key="1">
    <citation type="journal article" date="2016" name="Genome Biol. Evol.">
        <title>Divergent and convergent evolution of fungal pathogenicity.</title>
        <authorList>
            <person name="Shang Y."/>
            <person name="Xiao G."/>
            <person name="Zheng P."/>
            <person name="Cen K."/>
            <person name="Zhan S."/>
            <person name="Wang C."/>
        </authorList>
    </citation>
    <scope>NUCLEOTIDE SEQUENCE [LARGE SCALE GENOMIC DNA]</scope>
    <source>
        <strain evidence="1 2">RCEF 1005</strain>
    </source>
</reference>
<dbReference type="STRING" id="1081108.A0A168FSS2"/>
<sequence>MSAPRQFKINRGRFSRHYTVLDPDGKPLYYVDQSVFTRSKANLTLHAGGDASGAVVAVAHLPRFSFDAKIGLGDPSSPAIVWEELSRESRDASAHEWSMELPAGASANGGKKTFVWKRTHKVSADGMESSALKMRDLKLVEVATEEVVGVFTGTRGWSSCGVLQINVGYGQEFDIMATATMLAIYEKARRRRAAVAAGGASS</sequence>
<dbReference type="AlphaFoldDB" id="A0A168FSS2"/>
<dbReference type="OrthoDB" id="3431997at2759"/>
<evidence type="ECO:0000313" key="2">
    <source>
        <dbReference type="Proteomes" id="UP000076881"/>
    </source>
</evidence>
<name>A0A168FSS2_CORDF</name>
<accession>A0A168FSS2</accession>
<organism evidence="1 2">
    <name type="scientific">Akanthomyces lecanii RCEF 1005</name>
    <dbReference type="NCBI Taxonomy" id="1081108"/>
    <lineage>
        <taxon>Eukaryota</taxon>
        <taxon>Fungi</taxon>
        <taxon>Dikarya</taxon>
        <taxon>Ascomycota</taxon>
        <taxon>Pezizomycotina</taxon>
        <taxon>Sordariomycetes</taxon>
        <taxon>Hypocreomycetidae</taxon>
        <taxon>Hypocreales</taxon>
        <taxon>Cordycipitaceae</taxon>
        <taxon>Akanthomyces</taxon>
        <taxon>Cordyceps confragosa</taxon>
    </lineage>
</organism>
<evidence type="ECO:0008006" key="3">
    <source>
        <dbReference type="Google" id="ProtNLM"/>
    </source>
</evidence>
<keyword evidence="2" id="KW-1185">Reference proteome</keyword>